<proteinExistence type="predicted"/>
<dbReference type="AlphaFoldDB" id="A0A7C4DAN6"/>
<accession>A0A7C4DAN6</accession>
<organism evidence="1">
    <name type="scientific">Staphylothermus marinus</name>
    <dbReference type="NCBI Taxonomy" id="2280"/>
    <lineage>
        <taxon>Archaea</taxon>
        <taxon>Thermoproteota</taxon>
        <taxon>Thermoprotei</taxon>
        <taxon>Desulfurococcales</taxon>
        <taxon>Desulfurococcaceae</taxon>
        <taxon>Staphylothermus</taxon>
    </lineage>
</organism>
<comment type="caution">
    <text evidence="1">The sequence shown here is derived from an EMBL/GenBank/DDBJ whole genome shotgun (WGS) entry which is preliminary data.</text>
</comment>
<reference evidence="1" key="1">
    <citation type="journal article" date="2020" name="mSystems">
        <title>Genome- and Community-Level Interaction Insights into Carbon Utilization and Element Cycling Functions of Hydrothermarchaeota in Hydrothermal Sediment.</title>
        <authorList>
            <person name="Zhou Z."/>
            <person name="Liu Y."/>
            <person name="Xu W."/>
            <person name="Pan J."/>
            <person name="Luo Z.H."/>
            <person name="Li M."/>
        </authorList>
    </citation>
    <scope>NUCLEOTIDE SEQUENCE [LARGE SCALE GENOMIC DNA]</scope>
    <source>
        <strain evidence="1">SpSt-642</strain>
    </source>
</reference>
<gene>
    <name evidence="1" type="ORF">ENU14_05685</name>
</gene>
<dbReference type="EMBL" id="DTBJ01000051">
    <property type="protein sequence ID" value="HGM59053.1"/>
    <property type="molecule type" value="Genomic_DNA"/>
</dbReference>
<evidence type="ECO:0000313" key="1">
    <source>
        <dbReference type="EMBL" id="HGM59053.1"/>
    </source>
</evidence>
<name>A0A7C4DAN6_STAMA</name>
<protein>
    <submittedName>
        <fullName evidence="1">Uncharacterized protein</fullName>
    </submittedName>
</protein>
<sequence length="103" mass="12051">MKIIQLRRTLNHVVKEEINRFFGNGFESTLNEKTEELYDAVANALLHRVLNARGKCRDGDSIKYDCIQDAYNLLQALQLNLIVDVDISIVDEERVWRILKKYL</sequence>